<proteinExistence type="predicted"/>
<name>A0A1F4XQR4_9BACT</name>
<dbReference type="EMBL" id="MEWU01000021">
    <property type="protein sequence ID" value="OGC83383.1"/>
    <property type="molecule type" value="Genomic_DNA"/>
</dbReference>
<comment type="caution">
    <text evidence="1">The sequence shown here is derived from an EMBL/GenBank/DDBJ whole genome shotgun (WGS) entry which is preliminary data.</text>
</comment>
<dbReference type="AlphaFoldDB" id="A0A1F4XQR4"/>
<organism evidence="1 2">
    <name type="scientific">Candidatus Adlerbacteria bacterium RIFCSPHIGHO2_02_FULL_52_17</name>
    <dbReference type="NCBI Taxonomy" id="1797240"/>
    <lineage>
        <taxon>Bacteria</taxon>
        <taxon>Candidatus Adleribacteriota</taxon>
    </lineage>
</organism>
<accession>A0A1F4XQR4</accession>
<dbReference type="Proteomes" id="UP000177564">
    <property type="component" value="Unassembled WGS sequence"/>
</dbReference>
<evidence type="ECO:0000313" key="2">
    <source>
        <dbReference type="Proteomes" id="UP000177564"/>
    </source>
</evidence>
<gene>
    <name evidence="1" type="ORF">A3D68_01715</name>
</gene>
<reference evidence="1 2" key="1">
    <citation type="journal article" date="2016" name="Nat. Commun.">
        <title>Thousands of microbial genomes shed light on interconnected biogeochemical processes in an aquifer system.</title>
        <authorList>
            <person name="Anantharaman K."/>
            <person name="Brown C.T."/>
            <person name="Hug L.A."/>
            <person name="Sharon I."/>
            <person name="Castelle C.J."/>
            <person name="Probst A.J."/>
            <person name="Thomas B.C."/>
            <person name="Singh A."/>
            <person name="Wilkins M.J."/>
            <person name="Karaoz U."/>
            <person name="Brodie E.L."/>
            <person name="Williams K.H."/>
            <person name="Hubbard S.S."/>
            <person name="Banfield J.F."/>
        </authorList>
    </citation>
    <scope>NUCLEOTIDE SEQUENCE [LARGE SCALE GENOMIC DNA]</scope>
</reference>
<evidence type="ECO:0000313" key="1">
    <source>
        <dbReference type="EMBL" id="OGC83383.1"/>
    </source>
</evidence>
<sequence>MQWPDRDAMTPEQVAANNAAVQALERGKWYRFDPPAQAGAIPTGGPNTCSVEQCTFDRGWYIGFVDGNHMFQGRPVNDTRKIPVPRGYEHMPEIVERLRDSYFGVLFVGQGVAAFVDADQTHH</sequence>
<protein>
    <submittedName>
        <fullName evidence="1">Uncharacterized protein</fullName>
    </submittedName>
</protein>